<organism evidence="6 7">
    <name type="scientific">Enteractinococcus helveticum</name>
    <dbReference type="NCBI Taxonomy" id="1837282"/>
    <lineage>
        <taxon>Bacteria</taxon>
        <taxon>Bacillati</taxon>
        <taxon>Actinomycetota</taxon>
        <taxon>Actinomycetes</taxon>
        <taxon>Micrococcales</taxon>
        <taxon>Micrococcaceae</taxon>
    </lineage>
</organism>
<comment type="similarity">
    <text evidence="2">Belongs to the bacterial solute-binding protein SsuA/TauA family.</text>
</comment>
<keyword evidence="3 4" id="KW-0732">Signal</keyword>
<evidence type="ECO:0000256" key="4">
    <source>
        <dbReference type="SAM" id="SignalP"/>
    </source>
</evidence>
<evidence type="ECO:0000256" key="3">
    <source>
        <dbReference type="ARBA" id="ARBA00022729"/>
    </source>
</evidence>
<evidence type="ECO:0000256" key="2">
    <source>
        <dbReference type="ARBA" id="ARBA00010742"/>
    </source>
</evidence>
<dbReference type="AlphaFoldDB" id="A0A921K7L3"/>
<protein>
    <submittedName>
        <fullName evidence="6">ABC transporter substrate-binding protein</fullName>
    </submittedName>
</protein>
<comment type="caution">
    <text evidence="6">The sequence shown here is derived from an EMBL/GenBank/DDBJ whole genome shotgun (WGS) entry which is preliminary data.</text>
</comment>
<evidence type="ECO:0000256" key="1">
    <source>
        <dbReference type="ARBA" id="ARBA00004418"/>
    </source>
</evidence>
<dbReference type="PROSITE" id="PS51257">
    <property type="entry name" value="PROKAR_LIPOPROTEIN"/>
    <property type="match status" value="1"/>
</dbReference>
<dbReference type="PANTHER" id="PTHR30024">
    <property type="entry name" value="ALIPHATIC SULFONATES-BINDING PROTEIN-RELATED"/>
    <property type="match status" value="1"/>
</dbReference>
<accession>A0A921K7L3</accession>
<feature type="chain" id="PRO_5037436346" evidence="4">
    <location>
        <begin position="26"/>
        <end position="321"/>
    </location>
</feature>
<evidence type="ECO:0000313" key="6">
    <source>
        <dbReference type="EMBL" id="HJF13359.1"/>
    </source>
</evidence>
<dbReference type="InterPro" id="IPR015168">
    <property type="entry name" value="SsuA/THI5"/>
</dbReference>
<name>A0A921K7L3_9MICC</name>
<evidence type="ECO:0000259" key="5">
    <source>
        <dbReference type="SMART" id="SM00062"/>
    </source>
</evidence>
<feature type="domain" description="Solute-binding protein family 3/N-terminal" evidence="5">
    <location>
        <begin position="38"/>
        <end position="271"/>
    </location>
</feature>
<dbReference type="SUPFAM" id="SSF53850">
    <property type="entry name" value="Periplasmic binding protein-like II"/>
    <property type="match status" value="1"/>
</dbReference>
<dbReference type="GO" id="GO:0042597">
    <property type="term" value="C:periplasmic space"/>
    <property type="evidence" value="ECO:0007669"/>
    <property type="project" value="UniProtKB-SubCell"/>
</dbReference>
<feature type="signal peptide" evidence="4">
    <location>
        <begin position="1"/>
        <end position="25"/>
    </location>
</feature>
<reference evidence="6" key="1">
    <citation type="journal article" date="2021" name="PeerJ">
        <title>Extensive microbial diversity within the chicken gut microbiome revealed by metagenomics and culture.</title>
        <authorList>
            <person name="Gilroy R."/>
            <person name="Ravi A."/>
            <person name="Getino M."/>
            <person name="Pursley I."/>
            <person name="Horton D.L."/>
            <person name="Alikhan N.F."/>
            <person name="Baker D."/>
            <person name="Gharbi K."/>
            <person name="Hall N."/>
            <person name="Watson M."/>
            <person name="Adriaenssens E.M."/>
            <person name="Foster-Nyarko E."/>
            <person name="Jarju S."/>
            <person name="Secka A."/>
            <person name="Antonio M."/>
            <person name="Oren A."/>
            <person name="Chaudhuri R.R."/>
            <person name="La Ragione R."/>
            <person name="Hildebrand F."/>
            <person name="Pallen M.J."/>
        </authorList>
    </citation>
    <scope>NUCLEOTIDE SEQUENCE</scope>
    <source>
        <strain evidence="6">ChiHjej13B12-14962</strain>
    </source>
</reference>
<proteinExistence type="inferred from homology"/>
<dbReference type="RefSeq" id="WP_303901484.1">
    <property type="nucleotide sequence ID" value="NZ_DYXC01000013.1"/>
</dbReference>
<dbReference type="Proteomes" id="UP000703315">
    <property type="component" value="Unassembled WGS sequence"/>
</dbReference>
<evidence type="ECO:0000313" key="7">
    <source>
        <dbReference type="Proteomes" id="UP000703315"/>
    </source>
</evidence>
<dbReference type="SMART" id="SM00062">
    <property type="entry name" value="PBPb"/>
    <property type="match status" value="1"/>
</dbReference>
<dbReference type="PANTHER" id="PTHR30024:SF47">
    <property type="entry name" value="TAURINE-BINDING PERIPLASMIC PROTEIN"/>
    <property type="match status" value="1"/>
</dbReference>
<dbReference type="EMBL" id="DYXC01000013">
    <property type="protein sequence ID" value="HJF13359.1"/>
    <property type="molecule type" value="Genomic_DNA"/>
</dbReference>
<comment type="subcellular location">
    <subcellularLocation>
        <location evidence="1">Periplasm</location>
    </subcellularLocation>
</comment>
<reference evidence="6" key="2">
    <citation type="submission" date="2021-09" db="EMBL/GenBank/DDBJ databases">
        <authorList>
            <person name="Gilroy R."/>
        </authorList>
    </citation>
    <scope>NUCLEOTIDE SEQUENCE</scope>
    <source>
        <strain evidence="6">ChiHjej13B12-14962</strain>
    </source>
</reference>
<dbReference type="Gene3D" id="3.40.190.10">
    <property type="entry name" value="Periplasmic binding protein-like II"/>
    <property type="match status" value="2"/>
</dbReference>
<gene>
    <name evidence="6" type="ORF">K8V32_00955</name>
</gene>
<sequence length="321" mass="34655">MSITKKTGIALLTAILLTSCGTASSSPDDESSSPDLEMITVGMLQVSASAPIPYGVDQGIFEKHGLEVEIEYSQGGAAMLPAIETGTYDIGVLNPLTVLIANDQGLDMRMVSGFSYAHPEGDDVSGIVVRKDSNISSFEDLAGAQTAVNLIQTQWDLTLMGAVENQGGDPASLNFLEIPFPDMAAQLEQGNIDAAYLPYPFLPAALENPDNELLGYPIQESMPGMPMLVSTTSAQFTEEHPDTVRKFVEALEEVMVETNANESAIRELLPEFMGLSPEAAENALLEDWSAEIREDRLETLGENAVKCGFIRQMPQNLYIDE</sequence>
<dbReference type="InterPro" id="IPR001638">
    <property type="entry name" value="Solute-binding_3/MltF_N"/>
</dbReference>
<dbReference type="Pfam" id="PF09084">
    <property type="entry name" value="NMT1"/>
    <property type="match status" value="1"/>
</dbReference>